<evidence type="ECO:0000313" key="3">
    <source>
        <dbReference type="Proteomes" id="UP000548476"/>
    </source>
</evidence>
<gene>
    <name evidence="2" type="ORF">HNR73_007069</name>
</gene>
<dbReference type="EMBL" id="JACHGT010000020">
    <property type="protein sequence ID" value="MBB6039178.1"/>
    <property type="molecule type" value="Genomic_DNA"/>
</dbReference>
<dbReference type="InterPro" id="IPR013216">
    <property type="entry name" value="Methyltransf_11"/>
</dbReference>
<dbReference type="Gene3D" id="3.40.50.150">
    <property type="entry name" value="Vaccinia Virus protein VP39"/>
    <property type="match status" value="1"/>
</dbReference>
<sequence length="237" mass="25448">MSDETWDSIADWYAEKLRAGSPLHDFARDLLLDALPGDLSGRRVLDVGCGEGIITRAVAARGAEAHGIDPSERLIEYARATEKTKPVGAKYTVDDGRTLATIPDASMDWVTAGLAFNNVPDLPAALGAARRVLVPGGGLAFTVPHPCFEAPRAAWTAEGQRLVGDYLDEGFWRSANPTGMRRAGNQHRTIASYAMGLVMCGFTIDLVSEPAPNARILAEQPRRVGLPPFLLVAARLD</sequence>
<dbReference type="CDD" id="cd02440">
    <property type="entry name" value="AdoMet_MTases"/>
    <property type="match status" value="1"/>
</dbReference>
<evidence type="ECO:0000259" key="1">
    <source>
        <dbReference type="Pfam" id="PF08241"/>
    </source>
</evidence>
<dbReference type="RefSeq" id="WP_184792270.1">
    <property type="nucleotide sequence ID" value="NZ_BONT01000051.1"/>
</dbReference>
<dbReference type="SUPFAM" id="SSF53335">
    <property type="entry name" value="S-adenosyl-L-methionine-dependent methyltransferases"/>
    <property type="match status" value="1"/>
</dbReference>
<keyword evidence="2" id="KW-0489">Methyltransferase</keyword>
<organism evidence="2 3">
    <name type="scientific">Phytomonospora endophytica</name>
    <dbReference type="NCBI Taxonomy" id="714109"/>
    <lineage>
        <taxon>Bacteria</taxon>
        <taxon>Bacillati</taxon>
        <taxon>Actinomycetota</taxon>
        <taxon>Actinomycetes</taxon>
        <taxon>Micromonosporales</taxon>
        <taxon>Micromonosporaceae</taxon>
        <taxon>Phytomonospora</taxon>
    </lineage>
</organism>
<evidence type="ECO:0000313" key="2">
    <source>
        <dbReference type="EMBL" id="MBB6039178.1"/>
    </source>
</evidence>
<name>A0A841FZP6_9ACTN</name>
<dbReference type="GO" id="GO:0032259">
    <property type="term" value="P:methylation"/>
    <property type="evidence" value="ECO:0007669"/>
    <property type="project" value="UniProtKB-KW"/>
</dbReference>
<dbReference type="Pfam" id="PF08241">
    <property type="entry name" value="Methyltransf_11"/>
    <property type="match status" value="1"/>
</dbReference>
<dbReference type="GO" id="GO:0008757">
    <property type="term" value="F:S-adenosylmethionine-dependent methyltransferase activity"/>
    <property type="evidence" value="ECO:0007669"/>
    <property type="project" value="InterPro"/>
</dbReference>
<dbReference type="InterPro" id="IPR029063">
    <property type="entry name" value="SAM-dependent_MTases_sf"/>
</dbReference>
<protein>
    <submittedName>
        <fullName evidence="2">SAM-dependent methyltransferase</fullName>
    </submittedName>
</protein>
<proteinExistence type="predicted"/>
<dbReference type="AlphaFoldDB" id="A0A841FZP6"/>
<comment type="caution">
    <text evidence="2">The sequence shown here is derived from an EMBL/GenBank/DDBJ whole genome shotgun (WGS) entry which is preliminary data.</text>
</comment>
<keyword evidence="3" id="KW-1185">Reference proteome</keyword>
<accession>A0A841FZP6</accession>
<feature type="domain" description="Methyltransferase type 11" evidence="1">
    <location>
        <begin position="45"/>
        <end position="141"/>
    </location>
</feature>
<keyword evidence="2" id="KW-0808">Transferase</keyword>
<reference evidence="2 3" key="1">
    <citation type="submission" date="2020-08" db="EMBL/GenBank/DDBJ databases">
        <title>Genomic Encyclopedia of Type Strains, Phase IV (KMG-IV): sequencing the most valuable type-strain genomes for metagenomic binning, comparative biology and taxonomic classification.</title>
        <authorList>
            <person name="Goeker M."/>
        </authorList>
    </citation>
    <scope>NUCLEOTIDE SEQUENCE [LARGE SCALE GENOMIC DNA]</scope>
    <source>
        <strain evidence="2 3">YIM 65646</strain>
    </source>
</reference>
<dbReference type="Proteomes" id="UP000548476">
    <property type="component" value="Unassembled WGS sequence"/>
</dbReference>
<dbReference type="PANTHER" id="PTHR43591">
    <property type="entry name" value="METHYLTRANSFERASE"/>
    <property type="match status" value="1"/>
</dbReference>